<comment type="caution">
    <text evidence="2">The sequence shown here is derived from an EMBL/GenBank/DDBJ whole genome shotgun (WGS) entry which is preliminary data.</text>
</comment>
<organism evidence="2 3">
    <name type="scientific">Permianibacter aggregans</name>
    <dbReference type="NCBI Taxonomy" id="1510150"/>
    <lineage>
        <taxon>Bacteria</taxon>
        <taxon>Pseudomonadati</taxon>
        <taxon>Pseudomonadota</taxon>
        <taxon>Gammaproteobacteria</taxon>
        <taxon>Pseudomonadales</taxon>
        <taxon>Pseudomonadaceae</taxon>
        <taxon>Permianibacter</taxon>
    </lineage>
</organism>
<keyword evidence="3" id="KW-1185">Reference proteome</keyword>
<keyword evidence="1" id="KW-1133">Transmembrane helix</keyword>
<reference evidence="2 3" key="1">
    <citation type="submission" date="2019-03" db="EMBL/GenBank/DDBJ databases">
        <title>Genomic Encyclopedia of Type Strains, Phase IV (KMG-IV): sequencing the most valuable type-strain genomes for metagenomic binning, comparative biology and taxonomic classification.</title>
        <authorList>
            <person name="Goeker M."/>
        </authorList>
    </citation>
    <scope>NUCLEOTIDE SEQUENCE [LARGE SCALE GENOMIC DNA]</scope>
    <source>
        <strain evidence="2 3">DSM 103792</strain>
    </source>
</reference>
<accession>A0A4R6US34</accession>
<feature type="transmembrane region" description="Helical" evidence="1">
    <location>
        <begin position="99"/>
        <end position="119"/>
    </location>
</feature>
<evidence type="ECO:0000313" key="2">
    <source>
        <dbReference type="EMBL" id="TDQ48443.1"/>
    </source>
</evidence>
<feature type="transmembrane region" description="Helical" evidence="1">
    <location>
        <begin position="73"/>
        <end position="93"/>
    </location>
</feature>
<sequence length="127" mass="13556">MLERTIFVLLIAVGLVNVLPVVGVLSASILADAYGIAAPEGDLLILMRHRALLFGIVGGIILTAAFRRHLQPTAIIVGLVSMLGFIVLAVISNEFGTKIQNIVMVDTIASLTLVTVALLRIKKTIRN</sequence>
<dbReference type="Proteomes" id="UP000295375">
    <property type="component" value="Unassembled WGS sequence"/>
</dbReference>
<evidence type="ECO:0000256" key="1">
    <source>
        <dbReference type="SAM" id="Phobius"/>
    </source>
</evidence>
<gene>
    <name evidence="2" type="ORF">EV696_107180</name>
</gene>
<feature type="transmembrane region" description="Helical" evidence="1">
    <location>
        <begin position="43"/>
        <end position="66"/>
    </location>
</feature>
<dbReference type="RefSeq" id="WP_133590352.1">
    <property type="nucleotide sequence ID" value="NZ_CP037953.1"/>
</dbReference>
<feature type="transmembrane region" description="Helical" evidence="1">
    <location>
        <begin position="7"/>
        <end position="31"/>
    </location>
</feature>
<evidence type="ECO:0008006" key="4">
    <source>
        <dbReference type="Google" id="ProtNLM"/>
    </source>
</evidence>
<dbReference type="OrthoDB" id="1495227at2"/>
<keyword evidence="1" id="KW-0812">Transmembrane</keyword>
<dbReference type="EMBL" id="SNYM01000007">
    <property type="protein sequence ID" value="TDQ48443.1"/>
    <property type="molecule type" value="Genomic_DNA"/>
</dbReference>
<evidence type="ECO:0000313" key="3">
    <source>
        <dbReference type="Proteomes" id="UP000295375"/>
    </source>
</evidence>
<protein>
    <recommendedName>
        <fullName evidence="4">Phosphopantetheine adenylyltransferase</fullName>
    </recommendedName>
</protein>
<dbReference type="AlphaFoldDB" id="A0A4R6US34"/>
<name>A0A4R6US34_9GAMM</name>
<proteinExistence type="predicted"/>
<keyword evidence="1" id="KW-0472">Membrane</keyword>